<keyword evidence="4" id="KW-0132">Cell division</keyword>
<evidence type="ECO:0000313" key="9">
    <source>
        <dbReference type="EMBL" id="GAA5811626.1"/>
    </source>
</evidence>
<keyword evidence="6" id="KW-0539">Nucleus</keyword>
<dbReference type="Pfam" id="PF10221">
    <property type="entry name" value="Mat89Bb"/>
    <property type="match status" value="1"/>
</dbReference>
<keyword evidence="7" id="KW-0131">Cell cycle</keyword>
<reference evidence="9 10" key="1">
    <citation type="submission" date="2024-04" db="EMBL/GenBank/DDBJ databases">
        <title>genome sequences of Mucor flavus KT1a and Helicostylum pulchrum KT1b strains isolated from the surface of a dry-aged beef.</title>
        <authorList>
            <person name="Toyotome T."/>
            <person name="Hosono M."/>
            <person name="Torimaru M."/>
            <person name="Fukuda K."/>
            <person name="Mikami N."/>
        </authorList>
    </citation>
    <scope>NUCLEOTIDE SEQUENCE [LARGE SCALE GENOMIC DNA]</scope>
    <source>
        <strain evidence="9 10">KT1a</strain>
    </source>
</reference>
<protein>
    <recommendedName>
        <fullName evidence="11">Protein asunder</fullName>
    </recommendedName>
</protein>
<evidence type="ECO:0000256" key="5">
    <source>
        <dbReference type="ARBA" id="ARBA00022776"/>
    </source>
</evidence>
<dbReference type="PANTHER" id="PTHR12955">
    <property type="entry name" value="SARCOMA ANTIGEN NY-SAR-95-RELATED"/>
    <property type="match status" value="1"/>
</dbReference>
<accession>A0ABP9YXN8</accession>
<keyword evidence="10" id="KW-1185">Reference proteome</keyword>
<keyword evidence="5" id="KW-0498">Mitosis</keyword>
<dbReference type="Proteomes" id="UP001473302">
    <property type="component" value="Unassembled WGS sequence"/>
</dbReference>
<evidence type="ECO:0000256" key="2">
    <source>
        <dbReference type="ARBA" id="ARBA00004496"/>
    </source>
</evidence>
<comment type="caution">
    <text evidence="9">The sequence shown here is derived from an EMBL/GenBank/DDBJ whole genome shotgun (WGS) entry which is preliminary data.</text>
</comment>
<organism evidence="9 10">
    <name type="scientific">Mucor flavus</name>
    <dbReference type="NCBI Taxonomy" id="439312"/>
    <lineage>
        <taxon>Eukaryota</taxon>
        <taxon>Fungi</taxon>
        <taxon>Fungi incertae sedis</taxon>
        <taxon>Mucoromycota</taxon>
        <taxon>Mucoromycotina</taxon>
        <taxon>Mucoromycetes</taxon>
        <taxon>Mucorales</taxon>
        <taxon>Mucorineae</taxon>
        <taxon>Mucoraceae</taxon>
        <taxon>Mucor</taxon>
    </lineage>
</organism>
<evidence type="ECO:0000313" key="10">
    <source>
        <dbReference type="Proteomes" id="UP001473302"/>
    </source>
</evidence>
<evidence type="ECO:0000256" key="3">
    <source>
        <dbReference type="ARBA" id="ARBA00022490"/>
    </source>
</evidence>
<comment type="similarity">
    <text evidence="8">Belongs to the Integrator subunit 13 family.</text>
</comment>
<comment type="subcellular location">
    <subcellularLocation>
        <location evidence="2">Cytoplasm</location>
    </subcellularLocation>
    <subcellularLocation>
        <location evidence="1">Nucleus</location>
    </subcellularLocation>
</comment>
<dbReference type="EMBL" id="BAABUK010000010">
    <property type="protein sequence ID" value="GAA5811626.1"/>
    <property type="molecule type" value="Genomic_DNA"/>
</dbReference>
<gene>
    <name evidence="9" type="ORF">MFLAVUS_005066</name>
</gene>
<evidence type="ECO:0000256" key="8">
    <source>
        <dbReference type="ARBA" id="ARBA00061603"/>
    </source>
</evidence>
<name>A0ABP9YXN8_9FUNG</name>
<evidence type="ECO:0000256" key="7">
    <source>
        <dbReference type="ARBA" id="ARBA00023306"/>
    </source>
</evidence>
<sequence>MPHTFIILDGHPNAFIPTLRTDNNTVSPTRKPLFFFAREESYSFILISYLDQLPPLPLWACMVQGTIEFCRVAWDIEQSKKNIINVMVAGSAPTLLNESSQQNIQTLQQQFPLVQPRQAYAHDRLQPTIEKALCKYLDEAAATDSLQRCRIVLLTVAKQPNEKSFEFRNNPEDAVRDIRSVLYQSLAKVNDSTNKIDHVQVDVLRLLPYSTSSDQHTLAPKITNKQISSQITMSVYNIPNGPQDLKYAMRNLSQLYYNINVLHISNIPMKSAENAQSTQTVTLYYQANGKHLINQQEPLLNSFIHDPKYLKYRELRLVYSKRSKRALPESEWCTCMHSISPIKLRDLATEVYLGMTFKGSISYLVTHETSSSYTHILMAQDSGIFLHCLNSQLQAQFIECENKSVGLVGTSNVFEPKTREMMDTLIRPNLFENVHEFLTATDPLCKTIPLNPLRFSHHLPIMTLNEKGLCTSRWIEKSTRWRTCFRDCEGTDKFPITLQTHRAIADLATDVLNGNPTSSGFGIAFGLIHDLLEQLQDVILKDSIPLKDVNKTEKLIQLLVSQLVNGITGSSQKMFIKGIRKDDAKVLSKKLMVGLYLVGKRFMKDSDIHEQLCSYMLSTIDTNSETTTMNSDAEESEKVKTEEPNAIDSVWGQVNRYENMSLREKEDAAQGYLPEFKTEEHGAFSGQLPPKPPAPRVNPNFKSRRGNTPAATFPAPVNNNRQYNRYHPPQPQHHKYPDPASAVPYLTYVAPTLEEKAFEEKAEEDALGQPGNLLWLYWMNDKVKKRGNGEEGDLSSGTELVYKNHQWKRIKKEFLGRTAQAGEKGETI</sequence>
<keyword evidence="3" id="KW-0963">Cytoplasm</keyword>
<proteinExistence type="inferred from homology"/>
<evidence type="ECO:0000256" key="1">
    <source>
        <dbReference type="ARBA" id="ARBA00004123"/>
    </source>
</evidence>
<dbReference type="InterPro" id="IPR019355">
    <property type="entry name" value="Cell_cycle_regulator_Mat89Bb"/>
</dbReference>
<evidence type="ECO:0000256" key="4">
    <source>
        <dbReference type="ARBA" id="ARBA00022618"/>
    </source>
</evidence>
<evidence type="ECO:0000256" key="6">
    <source>
        <dbReference type="ARBA" id="ARBA00023242"/>
    </source>
</evidence>
<evidence type="ECO:0008006" key="11">
    <source>
        <dbReference type="Google" id="ProtNLM"/>
    </source>
</evidence>
<dbReference type="PANTHER" id="PTHR12955:SF1">
    <property type="entry name" value="INTEGRATOR COMPLEX SUBUNIT 13"/>
    <property type="match status" value="1"/>
</dbReference>